<keyword evidence="3" id="KW-1185">Reference proteome</keyword>
<accession>B6IHJ4</accession>
<organism evidence="2 3">
    <name type="scientific">Caenorhabditis briggsae</name>
    <dbReference type="NCBI Taxonomy" id="6238"/>
    <lineage>
        <taxon>Eukaryota</taxon>
        <taxon>Metazoa</taxon>
        <taxon>Ecdysozoa</taxon>
        <taxon>Nematoda</taxon>
        <taxon>Chromadorea</taxon>
        <taxon>Rhabditida</taxon>
        <taxon>Rhabditina</taxon>
        <taxon>Rhabditomorpha</taxon>
        <taxon>Rhabditoidea</taxon>
        <taxon>Rhabditidae</taxon>
        <taxon>Peloderinae</taxon>
        <taxon>Caenorhabditis</taxon>
    </lineage>
</organism>
<evidence type="ECO:0000313" key="2">
    <source>
        <dbReference type="EMBL" id="CAR99374.1"/>
    </source>
</evidence>
<dbReference type="CTD" id="68918578"/>
<dbReference type="EMBL" id="HE600954">
    <property type="protein sequence ID" value="CAR99374.1"/>
    <property type="molecule type" value="Genomic_DNA"/>
</dbReference>
<evidence type="ECO:0000256" key="1">
    <source>
        <dbReference type="SAM" id="MobiDB-lite"/>
    </source>
</evidence>
<sequence>MEMDSRIQQPFLCEKWSRRRKRETALSLKERVNGRCTPSHDERQRRKATNCLGLHLVQSQCVYFRVHKNREREEESREEEAGSSQQQGHHHVMEKEEAAKNGCFFSFSVASSSSSSSRNEVVVEEEELRACTFW</sequence>
<dbReference type="AlphaFoldDB" id="B6IHJ4"/>
<dbReference type="KEGG" id="cbr:CBG_27120"/>
<name>B6IHJ4_CAEBR</name>
<feature type="region of interest" description="Disordered" evidence="1">
    <location>
        <begin position="72"/>
        <end position="95"/>
    </location>
</feature>
<evidence type="ECO:0000313" key="3">
    <source>
        <dbReference type="Proteomes" id="UP000008549"/>
    </source>
</evidence>
<dbReference type="RefSeq" id="XP_045098937.1">
    <property type="nucleotide sequence ID" value="XM_045237744.1"/>
</dbReference>
<dbReference type="HOGENOM" id="CLU_1898078_0_0_1"/>
<gene>
    <name evidence="2" type="ORF">CBG27120</name>
    <name evidence="2" type="ORF">CBG_27120</name>
</gene>
<reference evidence="2 3" key="2">
    <citation type="journal article" date="2011" name="PLoS Genet.">
        <title>Caenorhabditis briggsae recombinant inbred line genotypes reveal inter-strain incompatibility and the evolution of recombination.</title>
        <authorList>
            <person name="Ross J.A."/>
            <person name="Koboldt D.C."/>
            <person name="Staisch J.E."/>
            <person name="Chamberlin H.M."/>
            <person name="Gupta B.P."/>
            <person name="Miller R.D."/>
            <person name="Baird S.E."/>
            <person name="Haag E.S."/>
        </authorList>
    </citation>
    <scope>NUCLEOTIDE SEQUENCE [LARGE SCALE GENOMIC DNA]</scope>
    <source>
        <strain evidence="2 3">AF16</strain>
    </source>
</reference>
<proteinExistence type="predicted"/>
<reference evidence="2 3" key="1">
    <citation type="journal article" date="2003" name="PLoS Biol.">
        <title>The genome sequence of Caenorhabditis briggsae: a platform for comparative genomics.</title>
        <authorList>
            <person name="Stein L.D."/>
            <person name="Bao Z."/>
            <person name="Blasiar D."/>
            <person name="Blumenthal T."/>
            <person name="Brent M.R."/>
            <person name="Chen N."/>
            <person name="Chinwalla A."/>
            <person name="Clarke L."/>
            <person name="Clee C."/>
            <person name="Coghlan A."/>
            <person name="Coulson A."/>
            <person name="D'Eustachio P."/>
            <person name="Fitch D.H."/>
            <person name="Fulton L.A."/>
            <person name="Fulton R.E."/>
            <person name="Griffiths-Jones S."/>
            <person name="Harris T.W."/>
            <person name="Hillier L.W."/>
            <person name="Kamath R."/>
            <person name="Kuwabara P.E."/>
            <person name="Mardis E.R."/>
            <person name="Marra M.A."/>
            <person name="Miner T.L."/>
            <person name="Minx P."/>
            <person name="Mullikin J.C."/>
            <person name="Plumb R.W."/>
            <person name="Rogers J."/>
            <person name="Schein J.E."/>
            <person name="Sohrmann M."/>
            <person name="Spieth J."/>
            <person name="Stajich J.E."/>
            <person name="Wei C."/>
            <person name="Willey D."/>
            <person name="Wilson R.K."/>
            <person name="Durbin R."/>
            <person name="Waterston R.H."/>
        </authorList>
    </citation>
    <scope>NUCLEOTIDE SEQUENCE [LARGE SCALE GENOMIC DNA]</scope>
    <source>
        <strain evidence="2 3">AF16</strain>
    </source>
</reference>
<dbReference type="Proteomes" id="UP000008549">
    <property type="component" value="Unassembled WGS sequence"/>
</dbReference>
<dbReference type="GeneID" id="68918578"/>
<protein>
    <submittedName>
        <fullName evidence="2">Protein CBG27120</fullName>
    </submittedName>
</protein>
<dbReference type="InParanoid" id="B6IHJ4"/>